<evidence type="ECO:0000313" key="2">
    <source>
        <dbReference type="EMBL" id="SDN11343.1"/>
    </source>
</evidence>
<dbReference type="InterPro" id="IPR032710">
    <property type="entry name" value="NTF2-like_dom_sf"/>
</dbReference>
<dbReference type="OrthoDB" id="2887901at2"/>
<proteinExistence type="predicted"/>
<dbReference type="EMBL" id="FNHE01000012">
    <property type="protein sequence ID" value="SDN11343.1"/>
    <property type="molecule type" value="Genomic_DNA"/>
</dbReference>
<dbReference type="Gene3D" id="3.10.450.50">
    <property type="match status" value="1"/>
</dbReference>
<dbReference type="Proteomes" id="UP000198680">
    <property type="component" value="Unassembled WGS sequence"/>
</dbReference>
<dbReference type="STRING" id="1137991.SAMN05660642_04078"/>
<evidence type="ECO:0000313" key="3">
    <source>
        <dbReference type="Proteomes" id="UP000198680"/>
    </source>
</evidence>
<feature type="domain" description="DUF4440" evidence="1">
    <location>
        <begin position="12"/>
        <end position="124"/>
    </location>
</feature>
<organism evidence="2 3">
    <name type="scientific">Geodermatophilus siccatus</name>
    <dbReference type="NCBI Taxonomy" id="1137991"/>
    <lineage>
        <taxon>Bacteria</taxon>
        <taxon>Bacillati</taxon>
        <taxon>Actinomycetota</taxon>
        <taxon>Actinomycetes</taxon>
        <taxon>Geodermatophilales</taxon>
        <taxon>Geodermatophilaceae</taxon>
        <taxon>Geodermatophilus</taxon>
    </lineage>
</organism>
<reference evidence="3" key="1">
    <citation type="submission" date="2016-10" db="EMBL/GenBank/DDBJ databases">
        <authorList>
            <person name="Varghese N."/>
            <person name="Submissions S."/>
        </authorList>
    </citation>
    <scope>NUCLEOTIDE SEQUENCE [LARGE SCALE GENOMIC DNA]</scope>
    <source>
        <strain evidence="3">DSM 45419</strain>
    </source>
</reference>
<dbReference type="SUPFAM" id="SSF54427">
    <property type="entry name" value="NTF2-like"/>
    <property type="match status" value="1"/>
</dbReference>
<accession>A0A1G9YSC6</accession>
<dbReference type="AlphaFoldDB" id="A0A1G9YSC6"/>
<gene>
    <name evidence="2" type="ORF">SAMN05660642_04078</name>
</gene>
<dbReference type="InterPro" id="IPR027843">
    <property type="entry name" value="DUF4440"/>
</dbReference>
<evidence type="ECO:0000259" key="1">
    <source>
        <dbReference type="Pfam" id="PF14534"/>
    </source>
</evidence>
<dbReference type="InterPro" id="IPR011944">
    <property type="entry name" value="Steroid_delta5-4_isomerase"/>
</dbReference>
<protein>
    <recommendedName>
        <fullName evidence="1">DUF4440 domain-containing protein</fullName>
    </recommendedName>
</protein>
<name>A0A1G9YSC6_9ACTN</name>
<sequence>MTAAGRSGDAALHELFDRMCAAWTAGDAAAYGDCFTEDSDYVSYDGTHARGRQAMVDNHHRLFTGVLSGSALVGRIESVRHLRPGVAVLHATGSVLMPWRSSLPERRLSRQTLVAVEEGGAWRIAALHNGRVRPVTIPGPASVPSRMSRALTATARRLGVGHPLSRR</sequence>
<dbReference type="RefSeq" id="WP_091222719.1">
    <property type="nucleotide sequence ID" value="NZ_FNHE01000012.1"/>
</dbReference>
<keyword evidence="3" id="KW-1185">Reference proteome</keyword>
<dbReference type="Pfam" id="PF14534">
    <property type="entry name" value="DUF4440"/>
    <property type="match status" value="1"/>
</dbReference>
<dbReference type="NCBIfam" id="TIGR02246">
    <property type="entry name" value="SgcJ/EcaC family oxidoreductase"/>
    <property type="match status" value="1"/>
</dbReference>